<dbReference type="CDD" id="cd07341">
    <property type="entry name" value="M56_BlaR1_MecR1_like"/>
    <property type="match status" value="1"/>
</dbReference>
<keyword evidence="3" id="KW-0812">Transmembrane</keyword>
<feature type="transmembrane region" description="Helical" evidence="3">
    <location>
        <begin position="325"/>
        <end position="343"/>
    </location>
</feature>
<evidence type="ECO:0000259" key="4">
    <source>
        <dbReference type="Pfam" id="PF05569"/>
    </source>
</evidence>
<dbReference type="InterPro" id="IPR008756">
    <property type="entry name" value="Peptidase_M56"/>
</dbReference>
<evidence type="ECO:0000313" key="5">
    <source>
        <dbReference type="EMBL" id="RYC67686.1"/>
    </source>
</evidence>
<dbReference type="Gene3D" id="1.10.287.1490">
    <property type="match status" value="1"/>
</dbReference>
<keyword evidence="3" id="KW-1133">Transmembrane helix</keyword>
<proteinExistence type="predicted"/>
<keyword evidence="3" id="KW-0472">Membrane</keyword>
<dbReference type="EMBL" id="SBLB01000007">
    <property type="protein sequence ID" value="RYC67686.1"/>
    <property type="molecule type" value="Genomic_DNA"/>
</dbReference>
<protein>
    <recommendedName>
        <fullName evidence="4">Peptidase M56 domain-containing protein</fullName>
    </recommendedName>
</protein>
<feature type="transmembrane region" description="Helical" evidence="3">
    <location>
        <begin position="14"/>
        <end position="37"/>
    </location>
</feature>
<evidence type="ECO:0000313" key="6">
    <source>
        <dbReference type="Proteomes" id="UP000290407"/>
    </source>
</evidence>
<evidence type="ECO:0000256" key="1">
    <source>
        <dbReference type="SAM" id="Coils"/>
    </source>
</evidence>
<feature type="transmembrane region" description="Helical" evidence="3">
    <location>
        <begin position="49"/>
        <end position="71"/>
    </location>
</feature>
<dbReference type="Gene3D" id="3.30.2010.10">
    <property type="entry name" value="Metalloproteases ('zincins'), catalytic domain"/>
    <property type="match status" value="1"/>
</dbReference>
<accession>A0A4Q2UFE4</accession>
<keyword evidence="6" id="KW-1185">Reference proteome</keyword>
<dbReference type="Pfam" id="PF05569">
    <property type="entry name" value="Peptidase_M56"/>
    <property type="match status" value="1"/>
</dbReference>
<dbReference type="RefSeq" id="WP_129604726.1">
    <property type="nucleotide sequence ID" value="NZ_SBLB01000007.1"/>
</dbReference>
<evidence type="ECO:0000256" key="3">
    <source>
        <dbReference type="SAM" id="Phobius"/>
    </source>
</evidence>
<dbReference type="AlphaFoldDB" id="A0A4Q2UFE4"/>
<feature type="compositionally biased region" description="Low complexity" evidence="2">
    <location>
        <begin position="715"/>
        <end position="724"/>
    </location>
</feature>
<gene>
    <name evidence="5" type="ORF">EQG79_23575</name>
</gene>
<evidence type="ECO:0000256" key="2">
    <source>
        <dbReference type="SAM" id="MobiDB-lite"/>
    </source>
</evidence>
<feature type="coiled-coil region" evidence="1">
    <location>
        <begin position="520"/>
        <end position="575"/>
    </location>
</feature>
<feature type="compositionally biased region" description="Pro residues" evidence="2">
    <location>
        <begin position="696"/>
        <end position="714"/>
    </location>
</feature>
<sequence>MNTTDWLNNPTTDALGWTLLHAIWQGFALVLPAALVLHGLRNRSSVLRYRVAVLTLLTQLLASAVTFWWYYTPAAPATAVLRPAYASPALSVRWQTATQTLPWHQQMQQFLDAHLSQFVLAYLIGVAIFAVRLAGGWLYLQRLSRTATRPMSSQVVELTQSLRAFMQIGAVIQVRESARVTVPMVVGVLKPVLLLPVSLATSLSVQEVEAVLAHELAHVKRHDYAVNLVQSVVEVLYFFHPALWWLSARIREEREHCCDDLAVEAVGGNGRVLAQALARVEELRLTQLATPTLAMAFASKRQHLLHRVRRVLGVPTRPMVSNGSLAGLTLATLLLVSASVYAVQQQPQKPKPKAAQAKTSRRHKADNGTEYGMTDNQKISYIVWKGQKLPAKRVAQLQRQLDLVMAGQLNLDDVKQPDRDILLTIIENNNSNDQNFLASAQTPYEPSNPDLVNIHLTDSVLTSTGWIKSTDRLFSALLDSLDQMKDLAVNEIMVRQDTIINGLKTSISISRKINTDQAFIQQNQRQMDSLSQLMAQHARQMQALHLQMEKLRFPVEEAERSSEVLQWKKDKLMEQRQALLEKHRQLLYNDSKQKFSQADVEKQLAALEPEIKKLESTMDQLSQQFEQASSHQEELKQPLEKLEKQAQQLERQIDLLSDQLVRHGDAVGRLTPPVPPAAAGVRPLRGTARPARAPRVPLPPRAARPDPIDAPTPPARALAPARPEATPRPPGVAPKPAAAPEEYMIEKEYDLRNIRPTRVKKSRTPR</sequence>
<feature type="region of interest" description="Disordered" evidence="2">
    <location>
        <begin position="346"/>
        <end position="371"/>
    </location>
</feature>
<dbReference type="Proteomes" id="UP000290407">
    <property type="component" value="Unassembled WGS sequence"/>
</dbReference>
<name>A0A4Q2UFE4_9BACT</name>
<feature type="compositionally biased region" description="Basic residues" evidence="2">
    <location>
        <begin position="755"/>
        <end position="766"/>
    </location>
</feature>
<keyword evidence="1" id="KW-0175">Coiled coil</keyword>
<feature type="compositionally biased region" description="Low complexity" evidence="2">
    <location>
        <begin position="677"/>
        <end position="695"/>
    </location>
</feature>
<feature type="compositionally biased region" description="Basic and acidic residues" evidence="2">
    <location>
        <begin position="744"/>
        <end position="753"/>
    </location>
</feature>
<feature type="coiled-coil region" evidence="1">
    <location>
        <begin position="604"/>
        <end position="666"/>
    </location>
</feature>
<reference evidence="5 6" key="1">
    <citation type="submission" date="2019-01" db="EMBL/GenBank/DDBJ databases">
        <title>Spirosoma flava sp. nov., a propanil-degrading bacterium isolated from herbicide-contaminated soil.</title>
        <authorList>
            <person name="Zhang L."/>
            <person name="Jiang J.-D."/>
        </authorList>
    </citation>
    <scope>NUCLEOTIDE SEQUENCE [LARGE SCALE GENOMIC DNA]</scope>
    <source>
        <strain evidence="5 6">TY50</strain>
    </source>
</reference>
<feature type="region of interest" description="Disordered" evidence="2">
    <location>
        <begin position="666"/>
        <end position="766"/>
    </location>
</feature>
<dbReference type="PANTHER" id="PTHR34978:SF3">
    <property type="entry name" value="SLR0241 PROTEIN"/>
    <property type="match status" value="1"/>
</dbReference>
<feature type="domain" description="Peptidase M56" evidence="4">
    <location>
        <begin position="63"/>
        <end position="265"/>
    </location>
</feature>
<dbReference type="InterPro" id="IPR052173">
    <property type="entry name" value="Beta-lactam_resp_regulator"/>
</dbReference>
<feature type="transmembrane region" description="Helical" evidence="3">
    <location>
        <begin position="119"/>
        <end position="140"/>
    </location>
</feature>
<organism evidence="5 6">
    <name type="scientific">Spirosoma sordidisoli</name>
    <dbReference type="NCBI Taxonomy" id="2502893"/>
    <lineage>
        <taxon>Bacteria</taxon>
        <taxon>Pseudomonadati</taxon>
        <taxon>Bacteroidota</taxon>
        <taxon>Cytophagia</taxon>
        <taxon>Cytophagales</taxon>
        <taxon>Cytophagaceae</taxon>
        <taxon>Spirosoma</taxon>
    </lineage>
</organism>
<comment type="caution">
    <text evidence="5">The sequence shown here is derived from an EMBL/GenBank/DDBJ whole genome shotgun (WGS) entry which is preliminary data.</text>
</comment>
<feature type="compositionally biased region" description="Low complexity" evidence="2">
    <location>
        <begin position="346"/>
        <end position="358"/>
    </location>
</feature>
<dbReference type="PANTHER" id="PTHR34978">
    <property type="entry name" value="POSSIBLE SENSOR-TRANSDUCER PROTEIN BLAR"/>
    <property type="match status" value="1"/>
</dbReference>